<dbReference type="AlphaFoldDB" id="A0AAW6RFL4"/>
<reference evidence="1" key="1">
    <citation type="submission" date="2023-04" db="EMBL/GenBank/DDBJ databases">
        <title>Characterization and analysis of the complete genome of Gordonia rubripertincta 112, the degrader of aromatic and aliphatic compounds.</title>
        <authorList>
            <person name="Frantsuzova E."/>
            <person name="Bogun A."/>
            <person name="Delegan Y."/>
        </authorList>
    </citation>
    <scope>NUCLEOTIDE SEQUENCE</scope>
    <source>
        <strain evidence="1">112</strain>
    </source>
</reference>
<dbReference type="RefSeq" id="WP_005200059.1">
    <property type="nucleotide sequence ID" value="NZ_CP136136.1"/>
</dbReference>
<dbReference type="EMBL" id="JARUXG010000018">
    <property type="protein sequence ID" value="MDG6783226.1"/>
    <property type="molecule type" value="Genomic_DNA"/>
</dbReference>
<name>A0AAW6RFL4_GORRU</name>
<gene>
    <name evidence="1" type="ORF">QBL07_20615</name>
</gene>
<accession>A0AAW6RFL4</accession>
<sequence length="111" mass="13094">MDAEYEMQLIKWALRYNAYKRLATDSNQLLEVLQVLITAYERDHRVPDWAGIDLLRGWAFYLVRWHRFSATGQKLWTEHPEILAIVEAINQHPDARKSDRAYRVAATPARL</sequence>
<evidence type="ECO:0000313" key="1">
    <source>
        <dbReference type="EMBL" id="MDG6783226.1"/>
    </source>
</evidence>
<proteinExistence type="predicted"/>
<protein>
    <submittedName>
        <fullName evidence="1">Uncharacterized protein</fullName>
    </submittedName>
</protein>
<organism evidence="1">
    <name type="scientific">Gordonia rubripertincta</name>
    <name type="common">Rhodococcus corallinus</name>
    <dbReference type="NCBI Taxonomy" id="36822"/>
    <lineage>
        <taxon>Bacteria</taxon>
        <taxon>Bacillati</taxon>
        <taxon>Actinomycetota</taxon>
        <taxon>Actinomycetes</taxon>
        <taxon>Mycobacteriales</taxon>
        <taxon>Gordoniaceae</taxon>
        <taxon>Gordonia</taxon>
    </lineage>
</organism>
<comment type="caution">
    <text evidence="1">The sequence shown here is derived from an EMBL/GenBank/DDBJ whole genome shotgun (WGS) entry which is preliminary data.</text>
</comment>